<evidence type="ECO:0000256" key="2">
    <source>
        <dbReference type="ARBA" id="ARBA00023235"/>
    </source>
</evidence>
<evidence type="ECO:0000313" key="4">
    <source>
        <dbReference type="EMBL" id="EEP65115.1"/>
    </source>
</evidence>
<dbReference type="InterPro" id="IPR004370">
    <property type="entry name" value="4-OT-like_dom"/>
</dbReference>
<dbReference type="Proteomes" id="UP000003529">
    <property type="component" value="Unassembled WGS sequence"/>
</dbReference>
<dbReference type="NCBIfam" id="NF002571">
    <property type="entry name" value="PRK02220.1"/>
    <property type="match status" value="1"/>
</dbReference>
<keyword evidence="2 4" id="KW-0413">Isomerase</keyword>
<evidence type="ECO:0000259" key="3">
    <source>
        <dbReference type="Pfam" id="PF01361"/>
    </source>
</evidence>
<dbReference type="EMBL" id="ACIK02000010">
    <property type="protein sequence ID" value="EEP65115.1"/>
    <property type="molecule type" value="Genomic_DNA"/>
</dbReference>
<evidence type="ECO:0000313" key="5">
    <source>
        <dbReference type="Proteomes" id="UP000003529"/>
    </source>
</evidence>
<sequence length="65" mass="7328">MEVNMPLIHVELVEGRTKEQKKQLGEAITKATVDIVNVPADAVKVIFVDMKKDDYMEGGILRSER</sequence>
<dbReference type="Pfam" id="PF01361">
    <property type="entry name" value="Tautomerase"/>
    <property type="match status" value="1"/>
</dbReference>
<keyword evidence="5" id="KW-1185">Reference proteome</keyword>
<dbReference type="GO" id="GO:0016853">
    <property type="term" value="F:isomerase activity"/>
    <property type="evidence" value="ECO:0007669"/>
    <property type="project" value="UniProtKB-KW"/>
</dbReference>
<dbReference type="EC" id="5.3.2.-" evidence="4"/>
<dbReference type="NCBIfam" id="NF001966">
    <property type="entry name" value="PRK00745.1"/>
    <property type="match status" value="1"/>
</dbReference>
<accession>C4FQC3</accession>
<dbReference type="InterPro" id="IPR014347">
    <property type="entry name" value="Tautomerase/MIF_sf"/>
</dbReference>
<feature type="domain" description="4-oxalocrotonate tautomerase-like" evidence="3">
    <location>
        <begin position="6"/>
        <end position="59"/>
    </location>
</feature>
<organism evidence="4 5">
    <name type="scientific">Veillonella dispar ATCC 17748</name>
    <dbReference type="NCBI Taxonomy" id="546273"/>
    <lineage>
        <taxon>Bacteria</taxon>
        <taxon>Bacillati</taxon>
        <taxon>Bacillota</taxon>
        <taxon>Negativicutes</taxon>
        <taxon>Veillonellales</taxon>
        <taxon>Veillonellaceae</taxon>
        <taxon>Veillonella</taxon>
    </lineage>
</organism>
<comment type="similarity">
    <text evidence="1">Belongs to the 4-oxalocrotonate tautomerase family.</text>
</comment>
<dbReference type="PANTHER" id="PTHR35530">
    <property type="entry name" value="TAUTOMERASE-RELATED"/>
    <property type="match status" value="1"/>
</dbReference>
<proteinExistence type="inferred from homology"/>
<dbReference type="HOGENOM" id="CLU_148073_5_3_9"/>
<dbReference type="Gene3D" id="3.30.429.10">
    <property type="entry name" value="Macrophage Migration Inhibitory Factor"/>
    <property type="match status" value="1"/>
</dbReference>
<gene>
    <name evidence="4" type="primary">dmpI</name>
    <name evidence="4" type="ORF">VEIDISOL_00988</name>
</gene>
<name>C4FQC3_9FIRM</name>
<dbReference type="AlphaFoldDB" id="C4FQC3"/>
<protein>
    <submittedName>
        <fullName evidence="4">4-oxalocrotonate tautomerase family enzyme</fullName>
        <ecNumber evidence="4">5.3.2.-</ecNumber>
    </submittedName>
</protein>
<dbReference type="SUPFAM" id="SSF55331">
    <property type="entry name" value="Tautomerase/MIF"/>
    <property type="match status" value="1"/>
</dbReference>
<dbReference type="eggNOG" id="COG1942">
    <property type="taxonomic scope" value="Bacteria"/>
</dbReference>
<evidence type="ECO:0000256" key="1">
    <source>
        <dbReference type="ARBA" id="ARBA00006723"/>
    </source>
</evidence>
<reference evidence="4" key="1">
    <citation type="submission" date="2009-04" db="EMBL/GenBank/DDBJ databases">
        <authorList>
            <person name="Weinstock G."/>
            <person name="Sodergren E."/>
            <person name="Clifton S."/>
            <person name="Fulton L."/>
            <person name="Fulton B."/>
            <person name="Courtney L."/>
            <person name="Fronick C."/>
            <person name="Harrison M."/>
            <person name="Strong C."/>
            <person name="Farmer C."/>
            <person name="Delahaunty K."/>
            <person name="Markovic C."/>
            <person name="Hall O."/>
            <person name="Minx P."/>
            <person name="Tomlinson C."/>
            <person name="Mitreva M."/>
            <person name="Nelson J."/>
            <person name="Hou S."/>
            <person name="Wollam A."/>
            <person name="Pepin K.H."/>
            <person name="Johnson M."/>
            <person name="Bhonagiri V."/>
            <person name="Nash W.E."/>
            <person name="Warren W."/>
            <person name="Chinwalla A."/>
            <person name="Mardis E.R."/>
            <person name="Wilson R.K."/>
        </authorList>
    </citation>
    <scope>NUCLEOTIDE SEQUENCE [LARGE SCALE GENOMIC DNA]</scope>
    <source>
        <strain evidence="4">ATCC 17748</strain>
    </source>
</reference>
<dbReference type="PANTHER" id="PTHR35530:SF1">
    <property type="entry name" value="2-HYDROXYMUCONATE TAUTOMERASE"/>
    <property type="match status" value="1"/>
</dbReference>
<comment type="caution">
    <text evidence="4">The sequence shown here is derived from an EMBL/GenBank/DDBJ whole genome shotgun (WGS) entry which is preliminary data.</text>
</comment>